<dbReference type="InterPro" id="IPR001810">
    <property type="entry name" value="F-box_dom"/>
</dbReference>
<name>A0A4Y7QE77_9AGAM</name>
<dbReference type="Pfam" id="PF12937">
    <property type="entry name" value="F-box-like"/>
    <property type="match status" value="1"/>
</dbReference>
<reference evidence="2 3" key="1">
    <citation type="submission" date="2018-06" db="EMBL/GenBank/DDBJ databases">
        <title>A transcriptomic atlas of mushroom development highlights an independent origin of complex multicellularity.</title>
        <authorList>
            <consortium name="DOE Joint Genome Institute"/>
            <person name="Krizsan K."/>
            <person name="Almasi E."/>
            <person name="Merenyi Z."/>
            <person name="Sahu N."/>
            <person name="Viragh M."/>
            <person name="Koszo T."/>
            <person name="Mondo S."/>
            <person name="Kiss B."/>
            <person name="Balint B."/>
            <person name="Kues U."/>
            <person name="Barry K."/>
            <person name="Hegedus J.C."/>
            <person name="Henrissat B."/>
            <person name="Johnson J."/>
            <person name="Lipzen A."/>
            <person name="Ohm R."/>
            <person name="Nagy I."/>
            <person name="Pangilinan J."/>
            <person name="Yan J."/>
            <person name="Xiong Y."/>
            <person name="Grigoriev I.V."/>
            <person name="Hibbett D.S."/>
            <person name="Nagy L.G."/>
        </authorList>
    </citation>
    <scope>NUCLEOTIDE SEQUENCE [LARGE SCALE GENOMIC DNA]</scope>
    <source>
        <strain evidence="2 3">SZMC22713</strain>
    </source>
</reference>
<proteinExistence type="predicted"/>
<feature type="domain" description="F-box" evidence="1">
    <location>
        <begin position="92"/>
        <end position="142"/>
    </location>
</feature>
<organism evidence="2 3">
    <name type="scientific">Rickenella mellea</name>
    <dbReference type="NCBI Taxonomy" id="50990"/>
    <lineage>
        <taxon>Eukaryota</taxon>
        <taxon>Fungi</taxon>
        <taxon>Dikarya</taxon>
        <taxon>Basidiomycota</taxon>
        <taxon>Agaricomycotina</taxon>
        <taxon>Agaricomycetes</taxon>
        <taxon>Hymenochaetales</taxon>
        <taxon>Rickenellaceae</taxon>
        <taxon>Rickenella</taxon>
    </lineage>
</organism>
<sequence>MDDLNDLLRLLQVVKETGWEKIFKDTNLHVWRTSSSNENSFSYPDPLFSMRCLLEDSKRCMKALNTARQNLGMNIRALEKRCMHLVFEDGITRLPNELLARIFELGHHMTKDCKFALRVSHVSRRFRDVSLGTPLLWSRLAFLPSVNLTREFISRAGPHDLDISTYKGWGSASKSKMTSFLSLVAPLSNQWSRLTIFDIQVEDEINSLGLHNFPSLSYLGHSYTMDLSTWTMPLLRVVGGHRATFTPGVPYMSQLTTVDMLFDLGAKLDVPSLARALHAMPNLQHLFLELWHCLCAMNVTPLGPQEIPERHSVNIQTLQISVKGLTRRELIQDLYDALAYFTPSTVNISLTFDFVSEDPEDFKFLHTSDDKIFPHGSTIQITIFHHPAAIFYTLWELTGTCDIVSSVQLEIPDAYIDLHNYPKISSIRHLRFRNCDTLAESDVETLTKKFTCLNDGGLESLEFIYCKKLSEEFLLDLKSEFGEKVKWII</sequence>
<evidence type="ECO:0000259" key="1">
    <source>
        <dbReference type="Pfam" id="PF12937"/>
    </source>
</evidence>
<evidence type="ECO:0000313" key="3">
    <source>
        <dbReference type="Proteomes" id="UP000294933"/>
    </source>
</evidence>
<dbReference type="OrthoDB" id="27842at2759"/>
<dbReference type="InterPro" id="IPR036047">
    <property type="entry name" value="F-box-like_dom_sf"/>
</dbReference>
<gene>
    <name evidence="2" type="ORF">BD410DRAFT_785011</name>
</gene>
<protein>
    <recommendedName>
        <fullName evidence="1">F-box domain-containing protein</fullName>
    </recommendedName>
</protein>
<keyword evidence="3" id="KW-1185">Reference proteome</keyword>
<dbReference type="AlphaFoldDB" id="A0A4Y7QE77"/>
<evidence type="ECO:0000313" key="2">
    <source>
        <dbReference type="EMBL" id="TDL25170.1"/>
    </source>
</evidence>
<dbReference type="SUPFAM" id="SSF81383">
    <property type="entry name" value="F-box domain"/>
    <property type="match status" value="1"/>
</dbReference>
<dbReference type="Gene3D" id="1.20.1280.50">
    <property type="match status" value="1"/>
</dbReference>
<dbReference type="EMBL" id="ML170164">
    <property type="protein sequence ID" value="TDL25170.1"/>
    <property type="molecule type" value="Genomic_DNA"/>
</dbReference>
<accession>A0A4Y7QE77</accession>
<dbReference type="VEuPathDB" id="FungiDB:BD410DRAFT_785011"/>
<dbReference type="Proteomes" id="UP000294933">
    <property type="component" value="Unassembled WGS sequence"/>
</dbReference>
<dbReference type="STRING" id="50990.A0A4Y7QE77"/>